<evidence type="ECO:0000259" key="11">
    <source>
        <dbReference type="PROSITE" id="PS50103"/>
    </source>
</evidence>
<gene>
    <name evidence="12" type="ORF">GOP47_0002634</name>
</gene>
<feature type="compositionally biased region" description="Polar residues" evidence="10">
    <location>
        <begin position="76"/>
        <end position="93"/>
    </location>
</feature>
<proteinExistence type="inferred from homology"/>
<dbReference type="Pfam" id="PF13847">
    <property type="entry name" value="Methyltransf_31"/>
    <property type="match status" value="1"/>
</dbReference>
<dbReference type="InterPro" id="IPR036855">
    <property type="entry name" value="Znf_CCCH_sf"/>
</dbReference>
<keyword evidence="13" id="KW-1185">Reference proteome</keyword>
<dbReference type="GO" id="GO:0008270">
    <property type="term" value="F:zinc ion binding"/>
    <property type="evidence" value="ECO:0007669"/>
    <property type="project" value="UniProtKB-KW"/>
</dbReference>
<dbReference type="InterPro" id="IPR045850">
    <property type="entry name" value="TRM2_met"/>
</dbReference>
<dbReference type="InterPro" id="IPR035979">
    <property type="entry name" value="RBD_domain_sf"/>
</dbReference>
<reference evidence="12" key="1">
    <citation type="submission" date="2021-01" db="EMBL/GenBank/DDBJ databases">
        <title>Adiantum capillus-veneris genome.</title>
        <authorList>
            <person name="Fang Y."/>
            <person name="Liao Q."/>
        </authorList>
    </citation>
    <scope>NUCLEOTIDE SEQUENCE</scope>
    <source>
        <strain evidence="12">H3</strain>
        <tissue evidence="12">Leaf</tissue>
    </source>
</reference>
<organism evidence="12 13">
    <name type="scientific">Adiantum capillus-veneris</name>
    <name type="common">Maidenhair fern</name>
    <dbReference type="NCBI Taxonomy" id="13818"/>
    <lineage>
        <taxon>Eukaryota</taxon>
        <taxon>Viridiplantae</taxon>
        <taxon>Streptophyta</taxon>
        <taxon>Embryophyta</taxon>
        <taxon>Tracheophyta</taxon>
        <taxon>Polypodiopsida</taxon>
        <taxon>Polypodiidae</taxon>
        <taxon>Polypodiales</taxon>
        <taxon>Pteridineae</taxon>
        <taxon>Pteridaceae</taxon>
        <taxon>Vittarioideae</taxon>
        <taxon>Adiantum</taxon>
    </lineage>
</organism>
<dbReference type="OrthoDB" id="10250660at2759"/>
<dbReference type="SUPFAM" id="SSF90229">
    <property type="entry name" value="CCCH zinc finger"/>
    <property type="match status" value="1"/>
</dbReference>
<dbReference type="PANTHER" id="PTHR45904:SF2">
    <property type="entry name" value="TRNA (URACIL-5-)-METHYLTRANSFERASE HOMOLOG A"/>
    <property type="match status" value="1"/>
</dbReference>
<feature type="active site" evidence="9">
    <location>
        <position position="678"/>
    </location>
</feature>
<evidence type="ECO:0000256" key="1">
    <source>
        <dbReference type="ARBA" id="ARBA00022603"/>
    </source>
</evidence>
<name>A0A9D4VAG3_ADICA</name>
<dbReference type="EMBL" id="JABFUD020000002">
    <property type="protein sequence ID" value="KAI5082891.1"/>
    <property type="molecule type" value="Genomic_DNA"/>
</dbReference>
<comment type="caution">
    <text evidence="8">Lacks conserved residue(s) required for the propagation of feature annotation.</text>
</comment>
<dbReference type="InterPro" id="IPR010280">
    <property type="entry name" value="U5_MeTrfase_fam"/>
</dbReference>
<evidence type="ECO:0000256" key="4">
    <source>
        <dbReference type="ARBA" id="ARBA00022723"/>
    </source>
</evidence>
<protein>
    <recommendedName>
        <fullName evidence="11">C3H1-type domain-containing protein</fullName>
    </recommendedName>
</protein>
<dbReference type="CDD" id="cd02440">
    <property type="entry name" value="AdoMet_MTases"/>
    <property type="match status" value="1"/>
</dbReference>
<accession>A0A9D4VAG3</accession>
<sequence length="756" mass="82697">MEDGVVSASLLPDETGTGAREDVTVTGEAEQKKTDALFKTSLCSYFRKFGSCRHDLQCRYAHGNDELRPRPDGTWDPTSLKGSPAHTSESQLSSKRKGQEEEEEEHDDDGGGAERGGDGMPSLRKCIQDLPLRWSSEDLNKLLADKGLKFNSSRKRKHSSVAFVEFECNEHAISAKETLDGLLLKSKVLKVVDAAPRFWEMQRVAVLGDEERLVDPADSKSTDISDVVTPLAKLPYDQQLEKKRAEICQVLKKLVRNVRKAMSPNVPLPQWVMDAKLRGGLCCEFDGVVASPLVDGYRNKCEFTIGHSVDGKRIVGFLLGNFREGLSTVMEPVECRNVSSNAQIYAKALQNFIQNSELPVWDKSTNSGFWRLFTVREGRATRGDSNVAEIMLIVQVCPTGVEESIKLKEYDHVGQALASFAVEAHLPLSALLIQEHLGISNAASPDSLLLPLSIPQSAGSEKTGRGSQSFIHDYICNLRFRISPTAFFQVNTTAAEKLYTLAGDWAGLDSHTLLFDVCCGTGTIGLTLAHRVGMVIGIEMNGAAVADAWTNAEINGIKNCRFFCGKAEDVMQSLLDEYLMKEEHSNGVADKEPKGTVEAPTKFLDSTELSSVQTGDDASTNQNELGSHPEDGEKENLGSGKFTSVVVLVDPPRSGLHPVVLKLLRTHERIHRLVYVSCNPDTLLANAVELCTPSGTGDPGKGAGQRGGPWRRSAVGLARQRVKSMPTSSPFSPVKAVAVDMFPHTPHCEMIMLMER</sequence>
<feature type="compositionally biased region" description="Basic and acidic residues" evidence="10">
    <location>
        <begin position="627"/>
        <end position="636"/>
    </location>
</feature>
<feature type="region of interest" description="Disordered" evidence="10">
    <location>
        <begin position="63"/>
        <end position="122"/>
    </location>
</feature>
<dbReference type="Gene3D" id="3.40.50.150">
    <property type="entry name" value="Vaccinia Virus protein VP39"/>
    <property type="match status" value="1"/>
</dbReference>
<comment type="similarity">
    <text evidence="8">Belongs to the class I-like SAM-binding methyltransferase superfamily. RNA M5U methyltransferase family.</text>
</comment>
<dbReference type="GO" id="GO:0006396">
    <property type="term" value="P:RNA processing"/>
    <property type="evidence" value="ECO:0007669"/>
    <property type="project" value="InterPro"/>
</dbReference>
<dbReference type="InterPro" id="IPR025714">
    <property type="entry name" value="Methyltranfer_dom"/>
</dbReference>
<feature type="region of interest" description="Disordered" evidence="10">
    <location>
        <begin position="1"/>
        <end position="27"/>
    </location>
</feature>
<dbReference type="GO" id="GO:0003723">
    <property type="term" value="F:RNA binding"/>
    <property type="evidence" value="ECO:0007669"/>
    <property type="project" value="InterPro"/>
</dbReference>
<feature type="binding site" evidence="8">
    <location>
        <position position="539"/>
    </location>
    <ligand>
        <name>S-adenosyl-L-methionine</name>
        <dbReference type="ChEBI" id="CHEBI:59789"/>
    </ligand>
</feature>
<keyword evidence="6 7" id="KW-0862">Zinc</keyword>
<evidence type="ECO:0000256" key="6">
    <source>
        <dbReference type="ARBA" id="ARBA00022833"/>
    </source>
</evidence>
<dbReference type="SUPFAM" id="SSF54928">
    <property type="entry name" value="RNA-binding domain, RBD"/>
    <property type="match status" value="1"/>
</dbReference>
<dbReference type="Pfam" id="PF00642">
    <property type="entry name" value="zf-CCCH"/>
    <property type="match status" value="1"/>
</dbReference>
<feature type="binding site" evidence="8">
    <location>
        <position position="650"/>
    </location>
    <ligand>
        <name>S-adenosyl-L-methionine</name>
        <dbReference type="ChEBI" id="CHEBI:59789"/>
    </ligand>
</feature>
<dbReference type="GO" id="GO:0032259">
    <property type="term" value="P:methylation"/>
    <property type="evidence" value="ECO:0007669"/>
    <property type="project" value="UniProtKB-KW"/>
</dbReference>
<keyword evidence="3 8" id="KW-0949">S-adenosyl-L-methionine</keyword>
<evidence type="ECO:0000256" key="2">
    <source>
        <dbReference type="ARBA" id="ARBA00022679"/>
    </source>
</evidence>
<keyword evidence="1 8" id="KW-0489">Methyltransferase</keyword>
<dbReference type="Gene3D" id="3.30.70.330">
    <property type="match status" value="1"/>
</dbReference>
<feature type="compositionally biased region" description="Polar residues" evidence="10">
    <location>
        <begin position="607"/>
        <end position="625"/>
    </location>
</feature>
<dbReference type="InterPro" id="IPR000504">
    <property type="entry name" value="RRM_dom"/>
</dbReference>
<feature type="compositionally biased region" description="Basic and acidic residues" evidence="10">
    <location>
        <begin position="63"/>
        <end position="73"/>
    </location>
</feature>
<evidence type="ECO:0000256" key="3">
    <source>
        <dbReference type="ARBA" id="ARBA00022691"/>
    </source>
</evidence>
<dbReference type="PROSITE" id="PS01230">
    <property type="entry name" value="TRMA_1"/>
    <property type="match status" value="1"/>
</dbReference>
<feature type="zinc finger region" description="C3H1-type" evidence="7">
    <location>
        <begin position="37"/>
        <end position="65"/>
    </location>
</feature>
<dbReference type="PROSITE" id="PS51687">
    <property type="entry name" value="SAM_MT_RNA_M5U"/>
    <property type="match status" value="1"/>
</dbReference>
<dbReference type="PROSITE" id="PS50103">
    <property type="entry name" value="ZF_C3H1"/>
    <property type="match status" value="1"/>
</dbReference>
<evidence type="ECO:0000256" key="9">
    <source>
        <dbReference type="PROSITE-ProRule" id="PRU10015"/>
    </source>
</evidence>
<keyword evidence="5 7" id="KW-0863">Zinc-finger</keyword>
<dbReference type="Pfam" id="PF05958">
    <property type="entry name" value="tRNA_U5-meth_tr"/>
    <property type="match status" value="1"/>
</dbReference>
<dbReference type="InterPro" id="IPR012677">
    <property type="entry name" value="Nucleotide-bd_a/b_plait_sf"/>
</dbReference>
<feature type="domain" description="C3H1-type" evidence="11">
    <location>
        <begin position="37"/>
        <end position="65"/>
    </location>
</feature>
<feature type="compositionally biased region" description="Acidic residues" evidence="10">
    <location>
        <begin position="100"/>
        <end position="111"/>
    </location>
</feature>
<keyword evidence="2 8" id="KW-0808">Transferase</keyword>
<dbReference type="InterPro" id="IPR000571">
    <property type="entry name" value="Znf_CCCH"/>
</dbReference>
<evidence type="ECO:0000256" key="8">
    <source>
        <dbReference type="PROSITE-ProRule" id="PRU01024"/>
    </source>
</evidence>
<dbReference type="SUPFAM" id="SSF53335">
    <property type="entry name" value="S-adenosyl-L-methionine-dependent methyltransferases"/>
    <property type="match status" value="1"/>
</dbReference>
<dbReference type="Pfam" id="PF00076">
    <property type="entry name" value="RRM_1"/>
    <property type="match status" value="1"/>
</dbReference>
<dbReference type="PANTHER" id="PTHR45904">
    <property type="entry name" value="TRNA (URACIL-5-)-METHYLTRANSFERASE"/>
    <property type="match status" value="1"/>
</dbReference>
<evidence type="ECO:0000313" key="13">
    <source>
        <dbReference type="Proteomes" id="UP000886520"/>
    </source>
</evidence>
<dbReference type="InterPro" id="IPR030390">
    <property type="entry name" value="MeTrfase_TrmA_AS"/>
</dbReference>
<comment type="caution">
    <text evidence="12">The sequence shown here is derived from an EMBL/GenBank/DDBJ whole genome shotgun (WGS) entry which is preliminary data.</text>
</comment>
<dbReference type="Proteomes" id="UP000886520">
    <property type="component" value="Chromosome 3"/>
</dbReference>
<keyword evidence="4 7" id="KW-0479">Metal-binding</keyword>
<dbReference type="SMART" id="SM00356">
    <property type="entry name" value="ZnF_C3H1"/>
    <property type="match status" value="1"/>
</dbReference>
<evidence type="ECO:0000256" key="5">
    <source>
        <dbReference type="ARBA" id="ARBA00022771"/>
    </source>
</evidence>
<dbReference type="GO" id="GO:0008173">
    <property type="term" value="F:RNA methyltransferase activity"/>
    <property type="evidence" value="ECO:0007669"/>
    <property type="project" value="InterPro"/>
</dbReference>
<evidence type="ECO:0000256" key="10">
    <source>
        <dbReference type="SAM" id="MobiDB-lite"/>
    </source>
</evidence>
<evidence type="ECO:0000256" key="7">
    <source>
        <dbReference type="PROSITE-ProRule" id="PRU00723"/>
    </source>
</evidence>
<feature type="active site" description="Nucleophile" evidence="8">
    <location>
        <position position="678"/>
    </location>
</feature>
<feature type="binding site" evidence="8">
    <location>
        <position position="489"/>
    </location>
    <ligand>
        <name>S-adenosyl-L-methionine</name>
        <dbReference type="ChEBI" id="CHEBI:59789"/>
    </ligand>
</feature>
<dbReference type="InterPro" id="IPR029063">
    <property type="entry name" value="SAM-dependent_MTases_sf"/>
</dbReference>
<dbReference type="Gene3D" id="4.10.1000.10">
    <property type="entry name" value="Zinc finger, CCCH-type"/>
    <property type="match status" value="1"/>
</dbReference>
<dbReference type="AlphaFoldDB" id="A0A9D4VAG3"/>
<feature type="region of interest" description="Disordered" evidence="10">
    <location>
        <begin position="604"/>
        <end position="638"/>
    </location>
</feature>
<evidence type="ECO:0000313" key="12">
    <source>
        <dbReference type="EMBL" id="KAI5082891.1"/>
    </source>
</evidence>